<dbReference type="InterPro" id="IPR001352">
    <property type="entry name" value="RNase_HII/HIII"/>
</dbReference>
<dbReference type="RefSeq" id="WP_183694464.1">
    <property type="nucleotide sequence ID" value="NZ_JACICA010000002.1"/>
</dbReference>
<evidence type="ECO:0000256" key="6">
    <source>
        <dbReference type="ARBA" id="ARBA00012180"/>
    </source>
</evidence>
<dbReference type="GO" id="GO:0006298">
    <property type="term" value="P:mismatch repair"/>
    <property type="evidence" value="ECO:0007669"/>
    <property type="project" value="TreeGrafter"/>
</dbReference>
<evidence type="ECO:0000256" key="8">
    <source>
        <dbReference type="ARBA" id="ARBA00022490"/>
    </source>
</evidence>
<evidence type="ECO:0000256" key="14">
    <source>
        <dbReference type="HAMAP-Rule" id="MF_00052"/>
    </source>
</evidence>
<organism evidence="18 19">
    <name type="scientific">Alloprevotella rava</name>
    <dbReference type="NCBI Taxonomy" id="671218"/>
    <lineage>
        <taxon>Bacteria</taxon>
        <taxon>Pseudomonadati</taxon>
        <taxon>Bacteroidota</taxon>
        <taxon>Bacteroidia</taxon>
        <taxon>Bacteroidales</taxon>
        <taxon>Prevotellaceae</taxon>
        <taxon>Alloprevotella</taxon>
    </lineage>
</organism>
<evidence type="ECO:0000256" key="3">
    <source>
        <dbReference type="ARBA" id="ARBA00004065"/>
    </source>
</evidence>
<evidence type="ECO:0000256" key="7">
    <source>
        <dbReference type="ARBA" id="ARBA00019179"/>
    </source>
</evidence>
<dbReference type="HAMAP" id="MF_00052_B">
    <property type="entry name" value="RNase_HII_B"/>
    <property type="match status" value="1"/>
</dbReference>
<comment type="function">
    <text evidence="3 14 16">Endonuclease that specifically degrades the RNA of RNA-DNA hybrids.</text>
</comment>
<comment type="cofactor">
    <cofactor evidence="14 15">
        <name>Mn(2+)</name>
        <dbReference type="ChEBI" id="CHEBI:29035"/>
    </cofactor>
    <cofactor evidence="14 15">
        <name>Mg(2+)</name>
        <dbReference type="ChEBI" id="CHEBI:18420"/>
    </cofactor>
    <text evidence="14 15">Manganese or magnesium. Binds 1 divalent metal ion per monomer in the absence of substrate. May bind a second metal ion after substrate binding.</text>
</comment>
<feature type="binding site" evidence="14 15">
    <location>
        <position position="108"/>
    </location>
    <ligand>
        <name>a divalent metal cation</name>
        <dbReference type="ChEBI" id="CHEBI:60240"/>
    </ligand>
</feature>
<dbReference type="GO" id="GO:0043137">
    <property type="term" value="P:DNA replication, removal of RNA primer"/>
    <property type="evidence" value="ECO:0007669"/>
    <property type="project" value="TreeGrafter"/>
</dbReference>
<sequence>MLASHFSTYPLEAGCDEAGRGCLAGSVYAAAVILPEDYHNEGLNDSKQLSAHKRYRLREEIERDAIAWAIGIVTPQEIDRINILQASILAMHRALDQLQVRPEFIIVDGNKFFPYGTTPHQTIVKGDGKYESIAAASILAKTYRDDYMQKLHKEYPFYGWDHNAGYPTALHREGIRRHGCSPYHRRSYKLLPEDEPTLF</sequence>
<reference evidence="18 19" key="1">
    <citation type="submission" date="2020-08" db="EMBL/GenBank/DDBJ databases">
        <title>Genomic Encyclopedia of Type Strains, Phase IV (KMG-IV): sequencing the most valuable type-strain genomes for metagenomic binning, comparative biology and taxonomic classification.</title>
        <authorList>
            <person name="Goeker M."/>
        </authorList>
    </citation>
    <scope>NUCLEOTIDE SEQUENCE [LARGE SCALE GENOMIC DNA]</scope>
    <source>
        <strain evidence="18 19">DSM 22548</strain>
    </source>
</reference>
<evidence type="ECO:0000256" key="12">
    <source>
        <dbReference type="ARBA" id="ARBA00022801"/>
    </source>
</evidence>
<dbReference type="GO" id="GO:0003723">
    <property type="term" value="F:RNA binding"/>
    <property type="evidence" value="ECO:0007669"/>
    <property type="project" value="UniProtKB-UniRule"/>
</dbReference>
<dbReference type="AlphaFoldDB" id="A0A7W5YFC6"/>
<gene>
    <name evidence="14" type="primary">rnhB</name>
    <name evidence="18" type="ORF">FHS60_000494</name>
</gene>
<dbReference type="GO" id="GO:0030145">
    <property type="term" value="F:manganese ion binding"/>
    <property type="evidence" value="ECO:0007669"/>
    <property type="project" value="UniProtKB-UniRule"/>
</dbReference>
<dbReference type="PANTHER" id="PTHR10954">
    <property type="entry name" value="RIBONUCLEASE H2 SUBUNIT A"/>
    <property type="match status" value="1"/>
</dbReference>
<dbReference type="GO" id="GO:0004523">
    <property type="term" value="F:RNA-DNA hybrid ribonuclease activity"/>
    <property type="evidence" value="ECO:0007669"/>
    <property type="project" value="UniProtKB-UniRule"/>
</dbReference>
<keyword evidence="9 14" id="KW-0540">Nuclease</keyword>
<dbReference type="PANTHER" id="PTHR10954:SF18">
    <property type="entry name" value="RIBONUCLEASE HII"/>
    <property type="match status" value="1"/>
</dbReference>
<keyword evidence="8 14" id="KW-0963">Cytoplasm</keyword>
<evidence type="ECO:0000256" key="10">
    <source>
        <dbReference type="ARBA" id="ARBA00022723"/>
    </source>
</evidence>
<dbReference type="SUPFAM" id="SSF53098">
    <property type="entry name" value="Ribonuclease H-like"/>
    <property type="match status" value="1"/>
</dbReference>
<evidence type="ECO:0000259" key="17">
    <source>
        <dbReference type="PROSITE" id="PS51975"/>
    </source>
</evidence>
<evidence type="ECO:0000256" key="4">
    <source>
        <dbReference type="ARBA" id="ARBA00004496"/>
    </source>
</evidence>
<name>A0A7W5YFC6_9BACT</name>
<dbReference type="InterPro" id="IPR022898">
    <property type="entry name" value="RNase_HII"/>
</dbReference>
<feature type="domain" description="RNase H type-2" evidence="17">
    <location>
        <begin position="10"/>
        <end position="199"/>
    </location>
</feature>
<dbReference type="GO" id="GO:0032299">
    <property type="term" value="C:ribonuclease H2 complex"/>
    <property type="evidence" value="ECO:0007669"/>
    <property type="project" value="TreeGrafter"/>
</dbReference>
<dbReference type="Pfam" id="PF01351">
    <property type="entry name" value="RNase_HII"/>
    <property type="match status" value="1"/>
</dbReference>
<comment type="catalytic activity">
    <reaction evidence="1 14 15 16">
        <text>Endonucleolytic cleavage to 5'-phosphomonoester.</text>
        <dbReference type="EC" id="3.1.26.4"/>
    </reaction>
</comment>
<dbReference type="InterPro" id="IPR024567">
    <property type="entry name" value="RNase_HII/HIII_dom"/>
</dbReference>
<evidence type="ECO:0000256" key="9">
    <source>
        <dbReference type="ARBA" id="ARBA00022722"/>
    </source>
</evidence>
<comment type="cofactor">
    <cofactor evidence="2">
        <name>Mg(2+)</name>
        <dbReference type="ChEBI" id="CHEBI:18420"/>
    </cofactor>
</comment>
<dbReference type="Gene3D" id="3.30.420.10">
    <property type="entry name" value="Ribonuclease H-like superfamily/Ribonuclease H"/>
    <property type="match status" value="1"/>
</dbReference>
<evidence type="ECO:0000256" key="16">
    <source>
        <dbReference type="RuleBase" id="RU003515"/>
    </source>
</evidence>
<dbReference type="Proteomes" id="UP000541425">
    <property type="component" value="Unassembled WGS sequence"/>
</dbReference>
<evidence type="ECO:0000256" key="13">
    <source>
        <dbReference type="ARBA" id="ARBA00023211"/>
    </source>
</evidence>
<dbReference type="InterPro" id="IPR036397">
    <property type="entry name" value="RNaseH_sf"/>
</dbReference>
<keyword evidence="12 14" id="KW-0378">Hydrolase</keyword>
<evidence type="ECO:0000256" key="5">
    <source>
        <dbReference type="ARBA" id="ARBA00007383"/>
    </source>
</evidence>
<evidence type="ECO:0000256" key="1">
    <source>
        <dbReference type="ARBA" id="ARBA00000077"/>
    </source>
</evidence>
<evidence type="ECO:0000256" key="15">
    <source>
        <dbReference type="PROSITE-ProRule" id="PRU01319"/>
    </source>
</evidence>
<accession>A0A7W5YFC6</accession>
<feature type="binding site" evidence="14 15">
    <location>
        <position position="16"/>
    </location>
    <ligand>
        <name>a divalent metal cation</name>
        <dbReference type="ChEBI" id="CHEBI:60240"/>
    </ligand>
</feature>
<evidence type="ECO:0000256" key="2">
    <source>
        <dbReference type="ARBA" id="ARBA00001946"/>
    </source>
</evidence>
<comment type="similarity">
    <text evidence="5 14 16">Belongs to the RNase HII family.</text>
</comment>
<evidence type="ECO:0000313" key="19">
    <source>
        <dbReference type="Proteomes" id="UP000541425"/>
    </source>
</evidence>
<dbReference type="GO" id="GO:0005737">
    <property type="term" value="C:cytoplasm"/>
    <property type="evidence" value="ECO:0007669"/>
    <property type="project" value="UniProtKB-SubCell"/>
</dbReference>
<dbReference type="CDD" id="cd07182">
    <property type="entry name" value="RNase_HII_bacteria_HII_like"/>
    <property type="match status" value="1"/>
</dbReference>
<evidence type="ECO:0000313" key="18">
    <source>
        <dbReference type="EMBL" id="MBB3702041.1"/>
    </source>
</evidence>
<dbReference type="EMBL" id="JACICA010000002">
    <property type="protein sequence ID" value="MBB3702041.1"/>
    <property type="molecule type" value="Genomic_DNA"/>
</dbReference>
<dbReference type="InterPro" id="IPR012337">
    <property type="entry name" value="RNaseH-like_sf"/>
</dbReference>
<keyword evidence="13 14" id="KW-0464">Manganese</keyword>
<dbReference type="PROSITE" id="PS51975">
    <property type="entry name" value="RNASE_H_2"/>
    <property type="match status" value="1"/>
</dbReference>
<comment type="subcellular location">
    <subcellularLocation>
        <location evidence="4 14">Cytoplasm</location>
    </subcellularLocation>
</comment>
<proteinExistence type="inferred from homology"/>
<feature type="binding site" evidence="14 15">
    <location>
        <position position="17"/>
    </location>
    <ligand>
        <name>a divalent metal cation</name>
        <dbReference type="ChEBI" id="CHEBI:60240"/>
    </ligand>
</feature>
<dbReference type="NCBIfam" id="NF000595">
    <property type="entry name" value="PRK00015.1-3"/>
    <property type="match status" value="1"/>
</dbReference>
<evidence type="ECO:0000256" key="11">
    <source>
        <dbReference type="ARBA" id="ARBA00022759"/>
    </source>
</evidence>
<dbReference type="EC" id="3.1.26.4" evidence="6 14"/>
<keyword evidence="10 14" id="KW-0479">Metal-binding</keyword>
<keyword evidence="11 14" id="KW-0255">Endonuclease</keyword>
<protein>
    <recommendedName>
        <fullName evidence="7 14">Ribonuclease HII</fullName>
        <shortName evidence="14">RNase HII</shortName>
        <ecNumber evidence="6 14">3.1.26.4</ecNumber>
    </recommendedName>
</protein>
<comment type="caution">
    <text evidence="18">The sequence shown here is derived from an EMBL/GenBank/DDBJ whole genome shotgun (WGS) entry which is preliminary data.</text>
</comment>